<keyword evidence="1" id="KW-0479">Metal-binding</keyword>
<feature type="compositionally biased region" description="Low complexity" evidence="2">
    <location>
        <begin position="409"/>
        <end position="426"/>
    </location>
</feature>
<feature type="region of interest" description="Disordered" evidence="2">
    <location>
        <begin position="730"/>
        <end position="761"/>
    </location>
</feature>
<keyword evidence="1" id="KW-0863">Zinc-finger</keyword>
<feature type="compositionally biased region" description="Low complexity" evidence="2">
    <location>
        <begin position="234"/>
        <end position="245"/>
    </location>
</feature>
<evidence type="ECO:0000256" key="2">
    <source>
        <dbReference type="SAM" id="MobiDB-lite"/>
    </source>
</evidence>
<feature type="domain" description="CCHC-type" evidence="3">
    <location>
        <begin position="771"/>
        <end position="787"/>
    </location>
</feature>
<dbReference type="PANTHER" id="PTHR11439">
    <property type="entry name" value="GAG-POL-RELATED RETROTRANSPOSON"/>
    <property type="match status" value="1"/>
</dbReference>
<dbReference type="PANTHER" id="PTHR11439:SF483">
    <property type="entry name" value="PEPTIDE SYNTHASE GLIP-LIKE, PUTATIVE (AFU_ORTHOLOGUE AFUA_3G12920)-RELATED"/>
    <property type="match status" value="1"/>
</dbReference>
<comment type="caution">
    <text evidence="4">The sequence shown here is derived from an EMBL/GenBank/DDBJ whole genome shotgun (WGS) entry which is preliminary data.</text>
</comment>
<accession>A0A6L2LS73</accession>
<organism evidence="4">
    <name type="scientific">Tanacetum cinerariifolium</name>
    <name type="common">Dalmatian daisy</name>
    <name type="synonym">Chrysanthemum cinerariifolium</name>
    <dbReference type="NCBI Taxonomy" id="118510"/>
    <lineage>
        <taxon>Eukaryota</taxon>
        <taxon>Viridiplantae</taxon>
        <taxon>Streptophyta</taxon>
        <taxon>Embryophyta</taxon>
        <taxon>Tracheophyta</taxon>
        <taxon>Spermatophyta</taxon>
        <taxon>Magnoliopsida</taxon>
        <taxon>eudicotyledons</taxon>
        <taxon>Gunneridae</taxon>
        <taxon>Pentapetalae</taxon>
        <taxon>asterids</taxon>
        <taxon>campanulids</taxon>
        <taxon>Asterales</taxon>
        <taxon>Asteraceae</taxon>
        <taxon>Asteroideae</taxon>
        <taxon>Anthemideae</taxon>
        <taxon>Anthemidinae</taxon>
        <taxon>Tanacetum</taxon>
    </lineage>
</organism>
<dbReference type="GO" id="GO:0003676">
    <property type="term" value="F:nucleic acid binding"/>
    <property type="evidence" value="ECO:0007669"/>
    <property type="project" value="InterPro"/>
</dbReference>
<dbReference type="InterPro" id="IPR001878">
    <property type="entry name" value="Znf_CCHC"/>
</dbReference>
<evidence type="ECO:0000259" key="3">
    <source>
        <dbReference type="PROSITE" id="PS50158"/>
    </source>
</evidence>
<sequence>MIKNKKLDEDLQGKPVDAILYRGMIGSLMYLTASRPDLIYDVCLCAWYQAKPTEKHLQAVKRIFRYLKETIYMAYADADHAGCQDTRRSTSGSAQFLGDKLVRWSSKKQKSTTISSTEAEYIALSGCCSQIYRCVKENQEKYKIGSKPDKNGKRDEDEKSLKQLQLKEEEKPKKTKKEWPKTHTRLRRVVPKNYNPKGEMFLIASRFPTPPLACSFFSLRATVTSSSKLSRDQTSNPTSSTNPTPKGQIHRSSKQKVENSNFEEHLPPIATMTDNRTMAEMLRAPTEGCAEAIVVPPILAEQFELKHSLINMMISEQFFGLEKDNPYDRIRWSRSKPTASLVNACDINSSSEIAKLTHAVYQQTSAVTTAMTAMLKQLQANPPPAQLSKSYHEADLIIQFKLSSVSSLKLSRDQTSNPTSSTNTTPKGRTRRCSKQKAENSNFEEHIPPVATMADNHTMAEMLRTPTEGCAEAIVVLPILAEQFELKHIEMSRDVLTVGSTMRIPLLYRGEYSQWVDRFMNYLEEQTDGEAMINSIKNGDQPLPRVTQVSIAGTTSTEQPLLKDKSMWKATILYEYETFKATKGELLLDTYIRYIQVINDLKKCGYSKDNCELNFKFLNNLQLEWKQYATMMRQNKNLMDINIDALYNILKQNQGDVNDVMGSKKKTIVVTFDPLDLIAEKTNASRSKEKVVVSLDSEGSEADDFSELKKIISLLAKAFNQRKFYSKPTNNNLRTSSSYQSANKKQEFVTTGTKKVEKKDDEKKRDMRRVKCYNCKKEGHFAKDCKKVNVKDYEYYKTKMLLVKKDKDEQVLLAEDQAWMESSIDLDQEINPNMVFMAQIEKVLSDSEASSSSADEKIFE</sequence>
<dbReference type="SUPFAM" id="SSF57756">
    <property type="entry name" value="Retrovirus zinc finger-like domains"/>
    <property type="match status" value="1"/>
</dbReference>
<evidence type="ECO:0000256" key="1">
    <source>
        <dbReference type="PROSITE-ProRule" id="PRU00047"/>
    </source>
</evidence>
<dbReference type="PROSITE" id="PS50158">
    <property type="entry name" value="ZF_CCHC"/>
    <property type="match status" value="1"/>
</dbReference>
<feature type="region of interest" description="Disordered" evidence="2">
    <location>
        <begin position="226"/>
        <end position="266"/>
    </location>
</feature>
<feature type="region of interest" description="Disordered" evidence="2">
    <location>
        <begin position="144"/>
        <end position="191"/>
    </location>
</feature>
<feature type="region of interest" description="Disordered" evidence="2">
    <location>
        <begin position="409"/>
        <end position="441"/>
    </location>
</feature>
<gene>
    <name evidence="4" type="ORF">Tci_035765</name>
</gene>
<dbReference type="Pfam" id="PF00098">
    <property type="entry name" value="zf-CCHC"/>
    <property type="match status" value="1"/>
</dbReference>
<dbReference type="AlphaFoldDB" id="A0A6L2LS73"/>
<dbReference type="InterPro" id="IPR036875">
    <property type="entry name" value="Znf_CCHC_sf"/>
</dbReference>
<dbReference type="GO" id="GO:0008270">
    <property type="term" value="F:zinc ion binding"/>
    <property type="evidence" value="ECO:0007669"/>
    <property type="project" value="UniProtKB-KW"/>
</dbReference>
<evidence type="ECO:0000313" key="4">
    <source>
        <dbReference type="EMBL" id="GEU63787.1"/>
    </source>
</evidence>
<feature type="compositionally biased region" description="Polar residues" evidence="2">
    <location>
        <begin position="730"/>
        <end position="743"/>
    </location>
</feature>
<protein>
    <submittedName>
        <fullName evidence="4">Uncharacterized mitochondrial protein AtMg00810-like</fullName>
    </submittedName>
</protein>
<dbReference type="SMART" id="SM00343">
    <property type="entry name" value="ZnF_C2HC"/>
    <property type="match status" value="1"/>
</dbReference>
<name>A0A6L2LS73_TANCI</name>
<reference evidence="4" key="1">
    <citation type="journal article" date="2019" name="Sci. Rep.">
        <title>Draft genome of Tanacetum cinerariifolium, the natural source of mosquito coil.</title>
        <authorList>
            <person name="Yamashiro T."/>
            <person name="Shiraishi A."/>
            <person name="Satake H."/>
            <person name="Nakayama K."/>
        </authorList>
    </citation>
    <scope>NUCLEOTIDE SEQUENCE</scope>
</reference>
<dbReference type="Gene3D" id="4.10.60.10">
    <property type="entry name" value="Zinc finger, CCHC-type"/>
    <property type="match status" value="1"/>
</dbReference>
<feature type="non-terminal residue" evidence="4">
    <location>
        <position position="860"/>
    </location>
</feature>
<dbReference type="CDD" id="cd09272">
    <property type="entry name" value="RNase_HI_RT_Ty1"/>
    <property type="match status" value="1"/>
</dbReference>
<keyword evidence="1" id="KW-0862">Zinc</keyword>
<dbReference type="EMBL" id="BKCJ010004910">
    <property type="protein sequence ID" value="GEU63787.1"/>
    <property type="molecule type" value="Genomic_DNA"/>
</dbReference>
<feature type="compositionally biased region" description="Basic and acidic residues" evidence="2">
    <location>
        <begin position="144"/>
        <end position="181"/>
    </location>
</feature>
<proteinExistence type="predicted"/>